<name>A0A1I6TIS6_9CAUL</name>
<dbReference type="OrthoDB" id="6182044at2"/>
<dbReference type="AlphaFoldDB" id="A0A1I6TIS6"/>
<evidence type="ECO:0000313" key="1">
    <source>
        <dbReference type="EMBL" id="SFS89074.1"/>
    </source>
</evidence>
<protein>
    <submittedName>
        <fullName evidence="1">Uncharacterized protein</fullName>
    </submittedName>
</protein>
<dbReference type="EMBL" id="FOZV01000010">
    <property type="protein sequence ID" value="SFS89074.1"/>
    <property type="molecule type" value="Genomic_DNA"/>
</dbReference>
<reference evidence="2" key="1">
    <citation type="submission" date="2016-10" db="EMBL/GenBank/DDBJ databases">
        <authorList>
            <person name="Varghese N."/>
            <person name="Submissions S."/>
        </authorList>
    </citation>
    <scope>NUCLEOTIDE SEQUENCE [LARGE SCALE GENOMIC DNA]</scope>
    <source>
        <strain evidence="2">CGMCC 1.10683</strain>
    </source>
</reference>
<accession>A0A1I6TIS6</accession>
<dbReference type="Proteomes" id="UP000198788">
    <property type="component" value="Unassembled WGS sequence"/>
</dbReference>
<proteinExistence type="predicted"/>
<sequence>MTPDSHFRQLVAAALAQPEPQRILFVFAAAELPDDATPDQRARFLAGEGGVLVPLMCVDKAPGDVADFAALAAESRRAGPPWTMVFAACLAGRNGQPPARGDIDAALQIMVEGVRDGGFGRFAAFDQDGDPVFFE</sequence>
<keyword evidence="2" id="KW-1185">Reference proteome</keyword>
<dbReference type="RefSeq" id="WP_092313402.1">
    <property type="nucleotide sequence ID" value="NZ_FOZV01000010.1"/>
</dbReference>
<evidence type="ECO:0000313" key="2">
    <source>
        <dbReference type="Proteomes" id="UP000198788"/>
    </source>
</evidence>
<organism evidence="1 2">
    <name type="scientific">Brevundimonas viscosa</name>
    <dbReference type="NCBI Taxonomy" id="871741"/>
    <lineage>
        <taxon>Bacteria</taxon>
        <taxon>Pseudomonadati</taxon>
        <taxon>Pseudomonadota</taxon>
        <taxon>Alphaproteobacteria</taxon>
        <taxon>Caulobacterales</taxon>
        <taxon>Caulobacteraceae</taxon>
        <taxon>Brevundimonas</taxon>
    </lineage>
</organism>
<gene>
    <name evidence="1" type="ORF">SAMN05192570_0101</name>
</gene>